<name>H1DHW9_9BACT</name>
<dbReference type="STRING" id="742817.HMPREF9449_01855"/>
<protein>
    <recommendedName>
        <fullName evidence="3">Sensor of ECF-type sigma factor</fullName>
    </recommendedName>
</protein>
<organism evidence="1 2">
    <name type="scientific">Odoribacter laneus YIT 12061</name>
    <dbReference type="NCBI Taxonomy" id="742817"/>
    <lineage>
        <taxon>Bacteria</taxon>
        <taxon>Pseudomonadati</taxon>
        <taxon>Bacteroidota</taxon>
        <taxon>Bacteroidia</taxon>
        <taxon>Bacteroidales</taxon>
        <taxon>Odoribacteraceae</taxon>
        <taxon>Odoribacter</taxon>
    </lineage>
</organism>
<sequence>MRFWITILLSLYGMTLWGQESKLTEKKRHEFEAQKVAFFTQALDLTPEEAAVFWPLYNEMVKKIRDKEFQIRKNTKAVRDAKNLTNAQVLKVVEETLVTEQQILDIKKEYYHKLLAVIPSPKILKLDWVEHKFHKQLLDKMRNCPVSPK</sequence>
<evidence type="ECO:0000313" key="1">
    <source>
        <dbReference type="EMBL" id="EHP46840.1"/>
    </source>
</evidence>
<evidence type="ECO:0000313" key="2">
    <source>
        <dbReference type="Proteomes" id="UP000004892"/>
    </source>
</evidence>
<dbReference type="RefSeq" id="WP_009137003.1">
    <property type="nucleotide sequence ID" value="NZ_JH594596.1"/>
</dbReference>
<dbReference type="AlphaFoldDB" id="H1DHW9"/>
<dbReference type="PATRIC" id="fig|742817.3.peg.1973"/>
<evidence type="ECO:0008006" key="3">
    <source>
        <dbReference type="Google" id="ProtNLM"/>
    </source>
</evidence>
<proteinExistence type="predicted"/>
<dbReference type="HOGENOM" id="CLU_112450_0_1_10"/>
<dbReference type="GeneID" id="98069416"/>
<comment type="caution">
    <text evidence="1">The sequence shown here is derived from an EMBL/GenBank/DDBJ whole genome shotgun (WGS) entry which is preliminary data.</text>
</comment>
<accession>H1DHW9</accession>
<dbReference type="EMBL" id="ADMC01000024">
    <property type="protein sequence ID" value="EHP46840.1"/>
    <property type="molecule type" value="Genomic_DNA"/>
</dbReference>
<gene>
    <name evidence="1" type="ORF">HMPREF9449_01855</name>
</gene>
<dbReference type="Proteomes" id="UP000004892">
    <property type="component" value="Unassembled WGS sequence"/>
</dbReference>
<reference evidence="1 2" key="1">
    <citation type="submission" date="2012-01" db="EMBL/GenBank/DDBJ databases">
        <title>The Genome Sequence of Odoribacter laneus YIT 12061.</title>
        <authorList>
            <consortium name="The Broad Institute Genome Sequencing Platform"/>
            <person name="Earl A."/>
            <person name="Ward D."/>
            <person name="Feldgarden M."/>
            <person name="Gevers D."/>
            <person name="Morotomi M."/>
            <person name="Young S.K."/>
            <person name="Zeng Q."/>
            <person name="Gargeya S."/>
            <person name="Fitzgerald M."/>
            <person name="Haas B."/>
            <person name="Abouelleil A."/>
            <person name="Alvarado L."/>
            <person name="Arachchi H.M."/>
            <person name="Berlin A."/>
            <person name="Chapman S.B."/>
            <person name="Gearin G."/>
            <person name="Goldberg J."/>
            <person name="Griggs A."/>
            <person name="Gujja S."/>
            <person name="Hansen M."/>
            <person name="Heiman D."/>
            <person name="Howarth C."/>
            <person name="Larimer J."/>
            <person name="Lui A."/>
            <person name="MacDonald P.J.P."/>
            <person name="McCowen C."/>
            <person name="Montmayeur A."/>
            <person name="Murphy C."/>
            <person name="Neiman D."/>
            <person name="Pearson M."/>
            <person name="Priest M."/>
            <person name="Roberts A."/>
            <person name="Saif S."/>
            <person name="Shea T."/>
            <person name="Sisk P."/>
            <person name="Stolte C."/>
            <person name="Sykes S."/>
            <person name="Wortman J."/>
            <person name="Nusbaum C."/>
            <person name="Birren B."/>
        </authorList>
    </citation>
    <scope>NUCLEOTIDE SEQUENCE [LARGE SCALE GENOMIC DNA]</scope>
    <source>
        <strain evidence="1 2">YIT 12061</strain>
    </source>
</reference>
<keyword evidence="2" id="KW-1185">Reference proteome</keyword>
<dbReference type="eggNOG" id="ENOG5033IRG">
    <property type="taxonomic scope" value="Bacteria"/>
</dbReference>